<keyword evidence="2" id="KW-1185">Reference proteome</keyword>
<sequence length="122" mass="13776">MFALNFDDSVFSLKDFKYDGVNSYHYCDYQIQEHSTVNINKMVGLHAFLTNCNLFEGKFTNTSCLHLTFKISDNNGHENTFKFRTEVSPTAVSPSEDSSSVEKMDSAVQYAFSKNPTDDDGS</sequence>
<accession>A0A1Q2YKQ4</accession>
<gene>
    <name evidence="1" type="ORF">PMKS-003632</name>
</gene>
<dbReference type="Proteomes" id="UP000186136">
    <property type="component" value="Unassembled WGS sequence"/>
</dbReference>
<dbReference type="OrthoDB" id="10602002at2759"/>
<evidence type="ECO:0000313" key="1">
    <source>
        <dbReference type="EMBL" id="GAV30125.1"/>
    </source>
</evidence>
<evidence type="ECO:0000313" key="2">
    <source>
        <dbReference type="Proteomes" id="UP000186136"/>
    </source>
</evidence>
<proteinExistence type="predicted"/>
<organism evidence="1 2">
    <name type="scientific">Pichia membranifaciens</name>
    <dbReference type="NCBI Taxonomy" id="4926"/>
    <lineage>
        <taxon>Eukaryota</taxon>
        <taxon>Fungi</taxon>
        <taxon>Dikarya</taxon>
        <taxon>Ascomycota</taxon>
        <taxon>Saccharomycotina</taxon>
        <taxon>Pichiomycetes</taxon>
        <taxon>Pichiales</taxon>
        <taxon>Pichiaceae</taxon>
        <taxon>Pichia</taxon>
    </lineage>
</organism>
<dbReference type="AlphaFoldDB" id="A0A1Q2YKQ4"/>
<reference evidence="1 2" key="1">
    <citation type="submission" date="2016-08" db="EMBL/GenBank/DDBJ databases">
        <title>Whole genome shotgun sequence of Pichia membranifaciens KS47-1.</title>
        <authorList>
            <person name="Konishi M."/>
            <person name="Ishida M."/>
            <person name="Arakawa T."/>
            <person name="Kato Y."/>
            <person name="Horiuchi J."/>
        </authorList>
    </citation>
    <scope>NUCLEOTIDE SEQUENCE [LARGE SCALE GENOMIC DNA]</scope>
    <source>
        <strain evidence="1 2">KS47-1</strain>
    </source>
</reference>
<protein>
    <submittedName>
        <fullName evidence="1">Uncharacterized protein</fullName>
    </submittedName>
</protein>
<comment type="caution">
    <text evidence="1">The sequence shown here is derived from an EMBL/GenBank/DDBJ whole genome shotgun (WGS) entry which is preliminary data.</text>
</comment>
<dbReference type="EMBL" id="BDGI01000160">
    <property type="protein sequence ID" value="GAV30125.1"/>
    <property type="molecule type" value="Genomic_DNA"/>
</dbReference>
<name>A0A1Q2YKQ4_9ASCO</name>